<dbReference type="SUPFAM" id="SSF46785">
    <property type="entry name" value="Winged helix' DNA-binding domain"/>
    <property type="match status" value="1"/>
</dbReference>
<dbReference type="GO" id="GO:0009653">
    <property type="term" value="P:anatomical structure morphogenesis"/>
    <property type="evidence" value="ECO:0007669"/>
    <property type="project" value="TreeGrafter"/>
</dbReference>
<dbReference type="InterPro" id="IPR036388">
    <property type="entry name" value="WH-like_DNA-bd_sf"/>
</dbReference>
<dbReference type="InterPro" id="IPR050211">
    <property type="entry name" value="FOX_domain-containing"/>
</dbReference>
<dbReference type="InterPro" id="IPR001766">
    <property type="entry name" value="Fork_head_dom"/>
</dbReference>
<organism evidence="6 7">
    <name type="scientific">Dreissena polymorpha</name>
    <name type="common">Zebra mussel</name>
    <name type="synonym">Mytilus polymorpha</name>
    <dbReference type="NCBI Taxonomy" id="45954"/>
    <lineage>
        <taxon>Eukaryota</taxon>
        <taxon>Metazoa</taxon>
        <taxon>Spiralia</taxon>
        <taxon>Lophotrochozoa</taxon>
        <taxon>Mollusca</taxon>
        <taxon>Bivalvia</taxon>
        <taxon>Autobranchia</taxon>
        <taxon>Heteroconchia</taxon>
        <taxon>Euheterodonta</taxon>
        <taxon>Imparidentia</taxon>
        <taxon>Neoheterodontei</taxon>
        <taxon>Myida</taxon>
        <taxon>Dreissenoidea</taxon>
        <taxon>Dreissenidae</taxon>
        <taxon>Dreissena</taxon>
    </lineage>
</organism>
<reference evidence="6" key="1">
    <citation type="journal article" date="2019" name="bioRxiv">
        <title>The Genome of the Zebra Mussel, Dreissena polymorpha: A Resource for Invasive Species Research.</title>
        <authorList>
            <person name="McCartney M.A."/>
            <person name="Auch B."/>
            <person name="Kono T."/>
            <person name="Mallez S."/>
            <person name="Zhang Y."/>
            <person name="Obille A."/>
            <person name="Becker A."/>
            <person name="Abrahante J.E."/>
            <person name="Garbe J."/>
            <person name="Badalamenti J.P."/>
            <person name="Herman A."/>
            <person name="Mangelson H."/>
            <person name="Liachko I."/>
            <person name="Sullivan S."/>
            <person name="Sone E.D."/>
            <person name="Koren S."/>
            <person name="Silverstein K.A.T."/>
            <person name="Beckman K.B."/>
            <person name="Gohl D.M."/>
        </authorList>
    </citation>
    <scope>NUCLEOTIDE SEQUENCE</scope>
    <source>
        <strain evidence="6">Duluth1</strain>
        <tissue evidence="6">Whole animal</tissue>
    </source>
</reference>
<dbReference type="Gene3D" id="1.10.10.10">
    <property type="entry name" value="Winged helix-like DNA-binding domain superfamily/Winged helix DNA-binding domain"/>
    <property type="match status" value="1"/>
</dbReference>
<keyword evidence="4" id="KW-0472">Membrane</keyword>
<gene>
    <name evidence="6" type="ORF">DPMN_103430</name>
</gene>
<sequence length="102" mass="12157">MAILSVPERKMLLCDIYQYIMDTFEYYNNEEKPWRNSIRHNLSLNECFIKAGRSDNGTRNSLLLFFFPYFITNVELCAVLINSLSVDFHKMNCIESNIYWIL</sequence>
<protein>
    <recommendedName>
        <fullName evidence="5">Fork-head domain-containing protein</fullName>
    </recommendedName>
</protein>
<evidence type="ECO:0000256" key="3">
    <source>
        <dbReference type="PROSITE-ProRule" id="PRU00089"/>
    </source>
</evidence>
<dbReference type="Proteomes" id="UP000828390">
    <property type="component" value="Unassembled WGS sequence"/>
</dbReference>
<dbReference type="GO" id="GO:0000978">
    <property type="term" value="F:RNA polymerase II cis-regulatory region sequence-specific DNA binding"/>
    <property type="evidence" value="ECO:0007669"/>
    <property type="project" value="TreeGrafter"/>
</dbReference>
<reference evidence="6" key="2">
    <citation type="submission" date="2020-11" db="EMBL/GenBank/DDBJ databases">
        <authorList>
            <person name="McCartney M.A."/>
            <person name="Auch B."/>
            <person name="Kono T."/>
            <person name="Mallez S."/>
            <person name="Becker A."/>
            <person name="Gohl D.M."/>
            <person name="Silverstein K.A.T."/>
            <person name="Koren S."/>
            <person name="Bechman K.B."/>
            <person name="Herman A."/>
            <person name="Abrahante J.E."/>
            <person name="Garbe J."/>
        </authorList>
    </citation>
    <scope>NUCLEOTIDE SEQUENCE</scope>
    <source>
        <strain evidence="6">Duluth1</strain>
        <tissue evidence="6">Whole animal</tissue>
    </source>
</reference>
<dbReference type="GO" id="GO:0005634">
    <property type="term" value="C:nucleus"/>
    <property type="evidence" value="ECO:0007669"/>
    <property type="project" value="UniProtKB-SubCell"/>
</dbReference>
<comment type="subcellular location">
    <subcellularLocation>
        <location evidence="3">Nucleus</location>
    </subcellularLocation>
</comment>
<dbReference type="PANTHER" id="PTHR11829">
    <property type="entry name" value="FORKHEAD BOX PROTEIN"/>
    <property type="match status" value="1"/>
</dbReference>
<accession>A0A9D4H5Y8</accession>
<name>A0A9D4H5Y8_DREPO</name>
<evidence type="ECO:0000256" key="1">
    <source>
        <dbReference type="ARBA" id="ARBA00023125"/>
    </source>
</evidence>
<dbReference type="InterPro" id="IPR036390">
    <property type="entry name" value="WH_DNA-bd_sf"/>
</dbReference>
<dbReference type="SMART" id="SM00339">
    <property type="entry name" value="FH"/>
    <property type="match status" value="1"/>
</dbReference>
<dbReference type="InterPro" id="IPR030456">
    <property type="entry name" value="TF_fork_head_CS_2"/>
</dbReference>
<dbReference type="PROSITE" id="PS50039">
    <property type="entry name" value="FORK_HEAD_3"/>
    <property type="match status" value="1"/>
</dbReference>
<evidence type="ECO:0000256" key="4">
    <source>
        <dbReference type="SAM" id="Phobius"/>
    </source>
</evidence>
<keyword evidence="4" id="KW-0812">Transmembrane</keyword>
<evidence type="ECO:0000313" key="6">
    <source>
        <dbReference type="EMBL" id="KAH3830191.1"/>
    </source>
</evidence>
<evidence type="ECO:0000256" key="2">
    <source>
        <dbReference type="ARBA" id="ARBA00023242"/>
    </source>
</evidence>
<dbReference type="AlphaFoldDB" id="A0A9D4H5Y8"/>
<keyword evidence="1 3" id="KW-0238">DNA-binding</keyword>
<dbReference type="PANTHER" id="PTHR11829:SF142">
    <property type="entry name" value="FORK-HEAD DOMAIN-CONTAINING PROTEIN"/>
    <property type="match status" value="1"/>
</dbReference>
<keyword evidence="4" id="KW-1133">Transmembrane helix</keyword>
<dbReference type="PROSITE" id="PS00658">
    <property type="entry name" value="FORK_HEAD_2"/>
    <property type="match status" value="1"/>
</dbReference>
<evidence type="ECO:0000313" key="7">
    <source>
        <dbReference type="Proteomes" id="UP000828390"/>
    </source>
</evidence>
<feature type="transmembrane region" description="Helical" evidence="4">
    <location>
        <begin position="62"/>
        <end position="81"/>
    </location>
</feature>
<keyword evidence="2 3" id="KW-0539">Nucleus</keyword>
<feature type="DNA-binding region" description="Fork-head" evidence="3">
    <location>
        <begin position="1"/>
        <end position="102"/>
    </location>
</feature>
<dbReference type="GO" id="GO:0030154">
    <property type="term" value="P:cell differentiation"/>
    <property type="evidence" value="ECO:0007669"/>
    <property type="project" value="TreeGrafter"/>
</dbReference>
<feature type="domain" description="Fork-head" evidence="5">
    <location>
        <begin position="1"/>
        <end position="102"/>
    </location>
</feature>
<dbReference type="PRINTS" id="PR00053">
    <property type="entry name" value="FORKHEAD"/>
</dbReference>
<evidence type="ECO:0000259" key="5">
    <source>
        <dbReference type="PROSITE" id="PS50039"/>
    </source>
</evidence>
<dbReference type="EMBL" id="JAIWYP010000004">
    <property type="protein sequence ID" value="KAH3830191.1"/>
    <property type="molecule type" value="Genomic_DNA"/>
</dbReference>
<dbReference type="GO" id="GO:0000981">
    <property type="term" value="F:DNA-binding transcription factor activity, RNA polymerase II-specific"/>
    <property type="evidence" value="ECO:0007669"/>
    <property type="project" value="TreeGrafter"/>
</dbReference>
<comment type="caution">
    <text evidence="6">The sequence shown here is derived from an EMBL/GenBank/DDBJ whole genome shotgun (WGS) entry which is preliminary data.</text>
</comment>
<keyword evidence="7" id="KW-1185">Reference proteome</keyword>
<proteinExistence type="predicted"/>
<dbReference type="Pfam" id="PF00250">
    <property type="entry name" value="Forkhead"/>
    <property type="match status" value="1"/>
</dbReference>